<proteinExistence type="predicted"/>
<keyword evidence="2" id="KW-1133">Transmembrane helix</keyword>
<dbReference type="Proteomes" id="UP000243200">
    <property type="component" value="Chromosome 8"/>
</dbReference>
<keyword evidence="2" id="KW-0812">Transmembrane</keyword>
<dbReference type="OrthoDB" id="10615400at2759"/>
<dbReference type="EMBL" id="LT594512">
    <property type="protein sequence ID" value="SBT76570.1"/>
    <property type="molecule type" value="Genomic_DNA"/>
</dbReference>
<keyword evidence="2" id="KW-0472">Membrane</keyword>
<evidence type="ECO:0000256" key="2">
    <source>
        <dbReference type="SAM" id="Phobius"/>
    </source>
</evidence>
<gene>
    <name evidence="3" type="primary">PowCR01_080006600</name>
    <name evidence="3" type="ORF">POWCR01_080006600</name>
</gene>
<accession>A0A1C3KR74</accession>
<feature type="region of interest" description="Disordered" evidence="1">
    <location>
        <begin position="110"/>
        <end position="147"/>
    </location>
</feature>
<sequence length="232" mass="26812">MMTKSYDKGNTNAMYRKKGKHFNRKINTGNVTALMKYYKKGKLNAFLLYFVKIFIFTLLIWIYQCDNSKGIIQQCCAKFDKVNMVYIRPNRFLGEILKYEEQGKEKAQQELFSKKDKTDQDSKFKVDTRAHTDKMDSTNESKSRDKSQGILALENKNASPRKSRLFKICKETFLLRRFGDFVALVSLSFFVAFVSLASLGHGLAAFPFLMGSIFCFPLMDTLNKIVSNKDLQ</sequence>
<organism evidence="3 4">
    <name type="scientific">Plasmodium ovale</name>
    <name type="common">malaria parasite P. ovale</name>
    <dbReference type="NCBI Taxonomy" id="36330"/>
    <lineage>
        <taxon>Eukaryota</taxon>
        <taxon>Sar</taxon>
        <taxon>Alveolata</taxon>
        <taxon>Apicomplexa</taxon>
        <taxon>Aconoidasida</taxon>
        <taxon>Haemosporida</taxon>
        <taxon>Plasmodiidae</taxon>
        <taxon>Plasmodium</taxon>
        <taxon>Plasmodium (Plasmodium)</taxon>
    </lineage>
</organism>
<name>A0A1C3KR74_PLAOA</name>
<evidence type="ECO:0000313" key="4">
    <source>
        <dbReference type="Proteomes" id="UP000243200"/>
    </source>
</evidence>
<evidence type="ECO:0000313" key="3">
    <source>
        <dbReference type="EMBL" id="SBT76570.1"/>
    </source>
</evidence>
<dbReference type="AlphaFoldDB" id="A0A1C3KR74"/>
<protein>
    <submittedName>
        <fullName evidence="3">Uncharacterized protein</fullName>
    </submittedName>
</protein>
<evidence type="ECO:0000256" key="1">
    <source>
        <dbReference type="SAM" id="MobiDB-lite"/>
    </source>
</evidence>
<feature type="transmembrane region" description="Helical" evidence="2">
    <location>
        <begin position="43"/>
        <end position="63"/>
    </location>
</feature>
<reference evidence="3 4" key="1">
    <citation type="submission" date="2016-06" db="EMBL/GenBank/DDBJ databases">
        <authorList>
            <consortium name="Pathogen Informatics"/>
        </authorList>
    </citation>
    <scope>NUCLEOTIDE SEQUENCE [LARGE SCALE GENOMIC DNA]</scope>
    <source>
        <strain evidence="3">PowCR01</strain>
    </source>
</reference>
<dbReference type="VEuPathDB" id="PlasmoDB:PocGH01_00062400"/>
<feature type="transmembrane region" description="Helical" evidence="2">
    <location>
        <begin position="178"/>
        <end position="197"/>
    </location>
</feature>
<dbReference type="VEuPathDB" id="PlasmoDB:POWCR01_080006600"/>